<reference evidence="1 2" key="1">
    <citation type="submission" date="2020-03" db="EMBL/GenBank/DDBJ databases">
        <title>Soil Listeria distribution.</title>
        <authorList>
            <person name="Liao J."/>
            <person name="Wiedmann M."/>
        </authorList>
    </citation>
    <scope>NUCLEOTIDE SEQUENCE [LARGE SCALE GENOMIC DNA]</scope>
    <source>
        <strain evidence="1 2">FSL L7-0072</strain>
    </source>
</reference>
<comment type="caution">
    <text evidence="1">The sequence shown here is derived from an EMBL/GenBank/DDBJ whole genome shotgun (WGS) entry which is preliminary data.</text>
</comment>
<evidence type="ECO:0000313" key="1">
    <source>
        <dbReference type="EMBL" id="MBC2288583.1"/>
    </source>
</evidence>
<organism evidence="1 2">
    <name type="scientific">Listeria farberi</name>
    <dbReference type="NCBI Taxonomy" id="2713500"/>
    <lineage>
        <taxon>Bacteria</taxon>
        <taxon>Bacillati</taxon>
        <taxon>Bacillota</taxon>
        <taxon>Bacilli</taxon>
        <taxon>Bacillales</taxon>
        <taxon>Listeriaceae</taxon>
        <taxon>Listeria</taxon>
    </lineage>
</organism>
<dbReference type="EMBL" id="JAARZO010000005">
    <property type="protein sequence ID" value="MBC2288583.1"/>
    <property type="molecule type" value="Genomic_DNA"/>
</dbReference>
<evidence type="ECO:0000313" key="2">
    <source>
        <dbReference type="Proteomes" id="UP000558070"/>
    </source>
</evidence>
<dbReference type="RefSeq" id="WP_185608152.1">
    <property type="nucleotide sequence ID" value="NZ_JAARZO010000005.1"/>
</dbReference>
<dbReference type="AlphaFoldDB" id="A0A7X0ZJY2"/>
<evidence type="ECO:0008006" key="3">
    <source>
        <dbReference type="Google" id="ProtNLM"/>
    </source>
</evidence>
<name>A0A7X0ZJY2_9LIST</name>
<gene>
    <name evidence="1" type="ORF">HCB47_13260</name>
</gene>
<accession>A0A7X0ZJY2</accession>
<dbReference type="Proteomes" id="UP000558070">
    <property type="component" value="Unassembled WGS sequence"/>
</dbReference>
<sequence length="105" mass="12099">MIIKTDSNANGTFYWDNVEKRTRFVRKGETPEFEVVEDPESMLHVETPEKQTMETTETKKQTDDIQLLTVKQLREVVKDKGLDVPTNADKKTLIDAIVQADEDDE</sequence>
<proteinExistence type="predicted"/>
<protein>
    <recommendedName>
        <fullName evidence="3">HeH/LEM domain-containing protein</fullName>
    </recommendedName>
</protein>